<dbReference type="AlphaFoldDB" id="A0A482Y8M3"/>
<feature type="transmembrane region" description="Helical" evidence="5">
    <location>
        <begin position="219"/>
        <end position="238"/>
    </location>
</feature>
<comment type="caution">
    <text evidence="6">The sequence shown here is derived from an EMBL/GenBank/DDBJ whole genome shotgun (WGS) entry which is preliminary data.</text>
</comment>
<dbReference type="GO" id="GO:0005886">
    <property type="term" value="C:plasma membrane"/>
    <property type="evidence" value="ECO:0007669"/>
    <property type="project" value="UniProtKB-SubCell"/>
</dbReference>
<keyword evidence="4 5" id="KW-0472">Membrane</keyword>
<gene>
    <name evidence="6" type="ORF">BDK88_1767</name>
</gene>
<sequence>MTTHVVQEMIALDFGLSLLLLLVSIAFFSGIGITTIGPGGIFVTIALYSLTPLASSQVAGTAHATFIVTGLVGSAAYLYSGEMNTGESRAIAVVLSGASVLGALVGASVNPFVPRSLFGLLLGGVAMAVGGTILYRERRGFSPVYDLEPLTRLGQAVLAGLGFVLGVASGLLGIGGPVLAVPALVLVGVPMLLAVAVAQVQSIFIAAFAASGYFLQGNVLVPLAVVVGTPLLLGVVVGWRVAHVVDPEKLKVALGVVLLAVGPYLAL</sequence>
<comment type="subcellular location">
    <subcellularLocation>
        <location evidence="5">Cell membrane</location>
        <topology evidence="5">Multi-pass membrane protein</topology>
    </subcellularLocation>
    <subcellularLocation>
        <location evidence="1">Membrane</location>
        <topology evidence="1">Multi-pass membrane protein</topology>
    </subcellularLocation>
</comment>
<dbReference type="EMBL" id="SHMP01000004">
    <property type="protein sequence ID" value="RZV10597.1"/>
    <property type="molecule type" value="Genomic_DNA"/>
</dbReference>
<feature type="transmembrane region" description="Helical" evidence="5">
    <location>
        <begin position="60"/>
        <end position="79"/>
    </location>
</feature>
<accession>A0A482Y8M3</accession>
<dbReference type="Proteomes" id="UP000291097">
    <property type="component" value="Unassembled WGS sequence"/>
</dbReference>
<evidence type="ECO:0000256" key="3">
    <source>
        <dbReference type="ARBA" id="ARBA00022989"/>
    </source>
</evidence>
<evidence type="ECO:0000256" key="1">
    <source>
        <dbReference type="ARBA" id="ARBA00004141"/>
    </source>
</evidence>
<reference evidence="6 7" key="1">
    <citation type="submission" date="2019-02" db="EMBL/GenBank/DDBJ databases">
        <title>Genomic Encyclopedia of Archaeal and Bacterial Type Strains, Phase II (KMG-II): from individual species to whole genera.</title>
        <authorList>
            <person name="Goeker M."/>
        </authorList>
    </citation>
    <scope>NUCLEOTIDE SEQUENCE [LARGE SCALE GENOMIC DNA]</scope>
    <source>
        <strain evidence="6 7">DSM 18328</strain>
    </source>
</reference>
<feature type="transmembrane region" description="Helical" evidence="5">
    <location>
        <begin position="91"/>
        <end position="110"/>
    </location>
</feature>
<feature type="transmembrane region" description="Helical" evidence="5">
    <location>
        <begin position="156"/>
        <end position="174"/>
    </location>
</feature>
<dbReference type="InterPro" id="IPR002781">
    <property type="entry name" value="TM_pro_TauE-like"/>
</dbReference>
<keyword evidence="5" id="KW-1003">Cell membrane</keyword>
<evidence type="ECO:0000313" key="6">
    <source>
        <dbReference type="EMBL" id="RZV10597.1"/>
    </source>
</evidence>
<feature type="transmembrane region" description="Helical" evidence="5">
    <location>
        <begin position="180"/>
        <end position="207"/>
    </location>
</feature>
<dbReference type="InterPro" id="IPR051598">
    <property type="entry name" value="TSUP/Inactive_protease-like"/>
</dbReference>
<evidence type="ECO:0000256" key="5">
    <source>
        <dbReference type="RuleBase" id="RU363041"/>
    </source>
</evidence>
<dbReference type="Pfam" id="PF01925">
    <property type="entry name" value="TauE"/>
    <property type="match status" value="1"/>
</dbReference>
<feature type="transmembrane region" description="Helical" evidence="5">
    <location>
        <begin position="18"/>
        <end position="48"/>
    </location>
</feature>
<keyword evidence="2 5" id="KW-0812">Transmembrane</keyword>
<comment type="similarity">
    <text evidence="5">Belongs to the 4-toluene sulfonate uptake permease (TSUP) (TC 2.A.102) family.</text>
</comment>
<proteinExistence type="inferred from homology"/>
<protein>
    <recommendedName>
        <fullName evidence="5">Probable membrane transporter protein</fullName>
    </recommendedName>
</protein>
<evidence type="ECO:0000313" key="7">
    <source>
        <dbReference type="Proteomes" id="UP000291097"/>
    </source>
</evidence>
<dbReference type="PANTHER" id="PTHR43701">
    <property type="entry name" value="MEMBRANE TRANSPORTER PROTEIN MJ0441-RELATED"/>
    <property type="match status" value="1"/>
</dbReference>
<evidence type="ECO:0000256" key="4">
    <source>
        <dbReference type="ARBA" id="ARBA00023136"/>
    </source>
</evidence>
<keyword evidence="3 5" id="KW-1133">Transmembrane helix</keyword>
<organism evidence="6 7">
    <name type="scientific">Natrinema hispanicum</name>
    <dbReference type="NCBI Taxonomy" id="392421"/>
    <lineage>
        <taxon>Archaea</taxon>
        <taxon>Methanobacteriati</taxon>
        <taxon>Methanobacteriota</taxon>
        <taxon>Stenosarchaea group</taxon>
        <taxon>Halobacteria</taxon>
        <taxon>Halobacteriales</taxon>
        <taxon>Natrialbaceae</taxon>
        <taxon>Natrinema</taxon>
    </lineage>
</organism>
<name>A0A482Y8M3_9EURY</name>
<dbReference type="PANTHER" id="PTHR43701:SF2">
    <property type="entry name" value="MEMBRANE TRANSPORTER PROTEIN YJNA-RELATED"/>
    <property type="match status" value="1"/>
</dbReference>
<feature type="transmembrane region" description="Helical" evidence="5">
    <location>
        <begin position="116"/>
        <end position="135"/>
    </location>
</feature>
<evidence type="ECO:0000256" key="2">
    <source>
        <dbReference type="ARBA" id="ARBA00022692"/>
    </source>
</evidence>